<dbReference type="Proteomes" id="UP000268844">
    <property type="component" value="Unassembled WGS sequence"/>
</dbReference>
<dbReference type="EMBL" id="UZWD01000004">
    <property type="protein sequence ID" value="VDS03182.1"/>
    <property type="molecule type" value="Genomic_DNA"/>
</dbReference>
<organism evidence="1 2">
    <name type="scientific">Devosia equisanguinis</name>
    <dbReference type="NCBI Taxonomy" id="2490941"/>
    <lineage>
        <taxon>Bacteria</taxon>
        <taxon>Pseudomonadati</taxon>
        <taxon>Pseudomonadota</taxon>
        <taxon>Alphaproteobacteria</taxon>
        <taxon>Hyphomicrobiales</taxon>
        <taxon>Devosiaceae</taxon>
        <taxon>Devosia</taxon>
    </lineage>
</organism>
<dbReference type="AlphaFoldDB" id="A0A447I6Y7"/>
<reference evidence="1 2" key="1">
    <citation type="submission" date="2018-12" db="EMBL/GenBank/DDBJ databases">
        <authorList>
            <person name="Criscuolo A."/>
        </authorList>
    </citation>
    <scope>NUCLEOTIDE SEQUENCE [LARGE SCALE GENOMIC DNA]</scope>
    <source>
        <strain evidence="1">ACIP1116281</strain>
    </source>
</reference>
<gene>
    <name evidence="1" type="ORF">DEVEQU_00302</name>
</gene>
<proteinExistence type="predicted"/>
<accession>A0A447I6Y7</accession>
<sequence length="51" mass="5862">MSPLAALWRRLGLNFVARPQPKTLVTHPDCMTLRDWADLPVHHPVTDCMPR</sequence>
<protein>
    <submittedName>
        <fullName evidence="1">Uncharacterized protein</fullName>
    </submittedName>
</protein>
<keyword evidence="2" id="KW-1185">Reference proteome</keyword>
<evidence type="ECO:0000313" key="1">
    <source>
        <dbReference type="EMBL" id="VDS03182.1"/>
    </source>
</evidence>
<name>A0A447I6Y7_9HYPH</name>
<evidence type="ECO:0000313" key="2">
    <source>
        <dbReference type="Proteomes" id="UP000268844"/>
    </source>
</evidence>